<reference evidence="7" key="1">
    <citation type="journal article" date="2019" name="Int. J. Syst. Evol. Microbiol.">
        <title>The Global Catalogue of Microorganisms (GCM) 10K type strain sequencing project: providing services to taxonomists for standard genome sequencing and annotation.</title>
        <authorList>
            <consortium name="The Broad Institute Genomics Platform"/>
            <consortium name="The Broad Institute Genome Sequencing Center for Infectious Disease"/>
            <person name="Wu L."/>
            <person name="Ma J."/>
        </authorList>
    </citation>
    <scope>NUCLEOTIDE SEQUENCE [LARGE SCALE GENOMIC DNA]</scope>
    <source>
        <strain evidence="7">CGMCC 4.7676</strain>
    </source>
</reference>
<keyword evidence="2" id="KW-0808">Transferase</keyword>
<evidence type="ECO:0000256" key="2">
    <source>
        <dbReference type="ARBA" id="ARBA00022679"/>
    </source>
</evidence>
<dbReference type="PROSITE" id="PS51683">
    <property type="entry name" value="SAM_OMT_II"/>
    <property type="match status" value="1"/>
</dbReference>
<dbReference type="InterPro" id="IPR029063">
    <property type="entry name" value="SAM-dependent_MTases_sf"/>
</dbReference>
<evidence type="ECO:0000256" key="1">
    <source>
        <dbReference type="ARBA" id="ARBA00022603"/>
    </source>
</evidence>
<dbReference type="Gene3D" id="3.40.50.150">
    <property type="entry name" value="Vaccinia Virus protein VP39"/>
    <property type="match status" value="1"/>
</dbReference>
<dbReference type="Pfam" id="PF00891">
    <property type="entry name" value="Methyltransf_2"/>
    <property type="match status" value="1"/>
</dbReference>
<dbReference type="GO" id="GO:0032259">
    <property type="term" value="P:methylation"/>
    <property type="evidence" value="ECO:0007669"/>
    <property type="project" value="UniProtKB-KW"/>
</dbReference>
<keyword evidence="3" id="KW-0949">S-adenosyl-L-methionine</keyword>
<dbReference type="InterPro" id="IPR001077">
    <property type="entry name" value="COMT_C"/>
</dbReference>
<protein>
    <submittedName>
        <fullName evidence="6">Methyltransferase</fullName>
    </submittedName>
</protein>
<keyword evidence="1 6" id="KW-0489">Methyltransferase</keyword>
<evidence type="ECO:0000259" key="4">
    <source>
        <dbReference type="Pfam" id="PF00891"/>
    </source>
</evidence>
<dbReference type="RefSeq" id="WP_378241359.1">
    <property type="nucleotide sequence ID" value="NZ_JBHRWK010000038.1"/>
</dbReference>
<dbReference type="InterPro" id="IPR012967">
    <property type="entry name" value="COMT_dimerisation"/>
</dbReference>
<dbReference type="PANTHER" id="PTHR43712">
    <property type="entry name" value="PUTATIVE (AFU_ORTHOLOGUE AFUA_4G14580)-RELATED"/>
    <property type="match status" value="1"/>
</dbReference>
<dbReference type="InterPro" id="IPR016461">
    <property type="entry name" value="COMT-like"/>
</dbReference>
<keyword evidence="7" id="KW-1185">Reference proteome</keyword>
<sequence>MLNSQDERRLRGAIEQARLLADPGAFTRLFGNRAAADIAPHVEFNHAATLVFPEAAQEVRDFLVGSGFDVGPPAPSKVVRARLAERHGVSEENLNVTIVHALPTSGTGGGLEVFIMPRESADEAAPGLVERERRNEEETHTGWLVPNGDLERIRRHCRYLLGMKPDGGGYNPYDDPESGGKSVLYFKTPAEGKTLGARFELTAKGLCADVLDAHLDEPVQVTDEHTALLSILAGHWSARALHVAVDLGIADAFGDETLAPVEVSRRIGCDTAATARLLRFLSRLGALRKLGECYELSEMGKLLREDDPFSDLIRIYGGEFYDAWSDLAAAVRTGSTAFSHRFGSEHFDYFAAAPDSSRTFDRAMQAVTRLVAEELSRCYPFQGGSSVVDVGGGNGTLLRTIVKEHADVTGVVFDRAHVTGAAATGGPGRLRFVAGDFFDEVPAGGETYLLSRVLHDWGDEECDRILRNCRRACDTGTRLLVLERLLPDQTESRSGNDLATPWDLQMLTVTGGRERNRAEYEKLLHGAGFRIDCVASLPVELNLLVAAAT</sequence>
<dbReference type="InterPro" id="IPR036390">
    <property type="entry name" value="WH_DNA-bd_sf"/>
</dbReference>
<evidence type="ECO:0000256" key="3">
    <source>
        <dbReference type="ARBA" id="ARBA00022691"/>
    </source>
</evidence>
<dbReference type="Proteomes" id="UP001595645">
    <property type="component" value="Unassembled WGS sequence"/>
</dbReference>
<dbReference type="InterPro" id="IPR036388">
    <property type="entry name" value="WH-like_DNA-bd_sf"/>
</dbReference>
<evidence type="ECO:0000259" key="5">
    <source>
        <dbReference type="Pfam" id="PF08100"/>
    </source>
</evidence>
<gene>
    <name evidence="6" type="ORF">ACFOSH_24355</name>
</gene>
<dbReference type="CDD" id="cd02440">
    <property type="entry name" value="AdoMet_MTases"/>
    <property type="match status" value="1"/>
</dbReference>
<dbReference type="SUPFAM" id="SSF46785">
    <property type="entry name" value="Winged helix' DNA-binding domain"/>
    <property type="match status" value="1"/>
</dbReference>
<name>A0ABV7P300_9PSEU</name>
<dbReference type="Gene3D" id="1.10.10.10">
    <property type="entry name" value="Winged helix-like DNA-binding domain superfamily/Winged helix DNA-binding domain"/>
    <property type="match status" value="1"/>
</dbReference>
<evidence type="ECO:0000313" key="7">
    <source>
        <dbReference type="Proteomes" id="UP001595645"/>
    </source>
</evidence>
<feature type="domain" description="O-methyltransferase dimerisation" evidence="5">
    <location>
        <begin position="231"/>
        <end position="303"/>
    </location>
</feature>
<dbReference type="SUPFAM" id="SSF53335">
    <property type="entry name" value="S-adenosyl-L-methionine-dependent methyltransferases"/>
    <property type="match status" value="1"/>
</dbReference>
<dbReference type="GO" id="GO:0008168">
    <property type="term" value="F:methyltransferase activity"/>
    <property type="evidence" value="ECO:0007669"/>
    <property type="project" value="UniProtKB-KW"/>
</dbReference>
<dbReference type="Pfam" id="PF08100">
    <property type="entry name" value="Dimerisation"/>
    <property type="match status" value="1"/>
</dbReference>
<evidence type="ECO:0000313" key="6">
    <source>
        <dbReference type="EMBL" id="MFC3452583.1"/>
    </source>
</evidence>
<organism evidence="6 7">
    <name type="scientific">Amycolatopsis speibonae</name>
    <dbReference type="NCBI Taxonomy" id="1450224"/>
    <lineage>
        <taxon>Bacteria</taxon>
        <taxon>Bacillati</taxon>
        <taxon>Actinomycetota</taxon>
        <taxon>Actinomycetes</taxon>
        <taxon>Pseudonocardiales</taxon>
        <taxon>Pseudonocardiaceae</taxon>
        <taxon>Amycolatopsis</taxon>
    </lineage>
</organism>
<proteinExistence type="predicted"/>
<dbReference type="EMBL" id="JBHRWK010000038">
    <property type="protein sequence ID" value="MFC3452583.1"/>
    <property type="molecule type" value="Genomic_DNA"/>
</dbReference>
<feature type="domain" description="O-methyltransferase C-terminal" evidence="4">
    <location>
        <begin position="324"/>
        <end position="530"/>
    </location>
</feature>
<comment type="caution">
    <text evidence="6">The sequence shown here is derived from an EMBL/GenBank/DDBJ whole genome shotgun (WGS) entry which is preliminary data.</text>
</comment>
<dbReference type="PANTHER" id="PTHR43712:SF2">
    <property type="entry name" value="O-METHYLTRANSFERASE CICE"/>
    <property type="match status" value="1"/>
</dbReference>
<accession>A0ABV7P300</accession>